<feature type="transmembrane region" description="Helical" evidence="18">
    <location>
        <begin position="129"/>
        <end position="156"/>
    </location>
</feature>
<dbReference type="PANTHER" id="PTHR46552">
    <property type="entry name" value="NADH-UBIQUINONE OXIDOREDUCTASE CHAIN 2"/>
    <property type="match status" value="1"/>
</dbReference>
<evidence type="ECO:0000313" key="20">
    <source>
        <dbReference type="EMBL" id="AID54939.1"/>
    </source>
</evidence>
<evidence type="ECO:0000256" key="18">
    <source>
        <dbReference type="RuleBase" id="RU003403"/>
    </source>
</evidence>
<dbReference type="AlphaFoldDB" id="A0A068ETY1"/>
<dbReference type="InterPro" id="IPR050175">
    <property type="entry name" value="Complex_I_Subunit_2"/>
</dbReference>
<comment type="function">
    <text evidence="1">Core subunit of the mitochondrial membrane respiratory chain NADH dehydrogenase (Complex I) that is believed to belong to the minimal assembly required for catalysis. Complex I functions in the transfer of electrons from NADH to the respiratory chain. The immediate electron acceptor for the enzyme is believed to be ubiquinone.</text>
</comment>
<keyword evidence="6" id="KW-0813">Transport</keyword>
<evidence type="ECO:0000256" key="4">
    <source>
        <dbReference type="ARBA" id="ARBA00012944"/>
    </source>
</evidence>
<dbReference type="InterPro" id="IPR001750">
    <property type="entry name" value="ND/Mrp_TM"/>
</dbReference>
<comment type="subcellular location">
    <subcellularLocation>
        <location evidence="2 18">Mitochondrion inner membrane</location>
        <topology evidence="2 18">Multi-pass membrane protein</topology>
    </subcellularLocation>
</comment>
<comment type="function">
    <text evidence="18">Core subunit of the mitochondrial membrane respiratory chain NADH dehydrogenase (Complex I) which catalyzes electron transfer from NADH through the respiratory chain, using ubiquinone as an electron acceptor. Essential for the catalytic activity and assembly of complex I.</text>
</comment>
<dbReference type="Pfam" id="PF00361">
    <property type="entry name" value="Proton_antipo_M"/>
    <property type="match status" value="1"/>
</dbReference>
<evidence type="ECO:0000259" key="19">
    <source>
        <dbReference type="Pfam" id="PF00361"/>
    </source>
</evidence>
<comment type="similarity">
    <text evidence="3 18">Belongs to the complex I subunit 2 family.</text>
</comment>
<keyword evidence="13 18" id="KW-0520">NAD</keyword>
<feature type="transmembrane region" description="Helical" evidence="18">
    <location>
        <begin position="176"/>
        <end position="208"/>
    </location>
</feature>
<reference evidence="20" key="2">
    <citation type="submission" date="2014-04" db="EMBL/GenBank/DDBJ databases">
        <authorList>
            <person name="Yuan M.-L."/>
            <person name="Zhang Q.-L."/>
        </authorList>
    </citation>
    <scope>NUCLEOTIDE SEQUENCE</scope>
</reference>
<name>A0A068ETY1_9HEMI</name>
<feature type="domain" description="NADH:quinone oxidoreductase/Mrp antiporter transmembrane" evidence="19">
    <location>
        <begin position="22"/>
        <end position="274"/>
    </location>
</feature>
<proteinExistence type="inferred from homology"/>
<keyword evidence="9 18" id="KW-0999">Mitochondrion inner membrane</keyword>
<evidence type="ECO:0000256" key="15">
    <source>
        <dbReference type="ARBA" id="ARBA00023128"/>
    </source>
</evidence>
<evidence type="ECO:0000256" key="12">
    <source>
        <dbReference type="ARBA" id="ARBA00022989"/>
    </source>
</evidence>
<dbReference type="GO" id="GO:0005743">
    <property type="term" value="C:mitochondrial inner membrane"/>
    <property type="evidence" value="ECO:0007669"/>
    <property type="project" value="UniProtKB-SubCell"/>
</dbReference>
<accession>A0A068ETY1</accession>
<feature type="transmembrane region" description="Helical" evidence="18">
    <location>
        <begin position="56"/>
        <end position="80"/>
    </location>
</feature>
<evidence type="ECO:0000256" key="13">
    <source>
        <dbReference type="ARBA" id="ARBA00023027"/>
    </source>
</evidence>
<keyword evidence="14 18" id="KW-0830">Ubiquinone</keyword>
<dbReference type="PANTHER" id="PTHR46552:SF1">
    <property type="entry name" value="NADH-UBIQUINONE OXIDOREDUCTASE CHAIN 2"/>
    <property type="match status" value="1"/>
</dbReference>
<keyword evidence="12 18" id="KW-1133">Transmembrane helix</keyword>
<dbReference type="GO" id="GO:0008137">
    <property type="term" value="F:NADH dehydrogenase (ubiquinone) activity"/>
    <property type="evidence" value="ECO:0007669"/>
    <property type="project" value="UniProtKB-EC"/>
</dbReference>
<keyword evidence="16 18" id="KW-0472">Membrane</keyword>
<evidence type="ECO:0000256" key="5">
    <source>
        <dbReference type="ARBA" id="ARBA00021008"/>
    </source>
</evidence>
<organism evidence="20">
    <name type="scientific">Paratrioza sinica</name>
    <dbReference type="NCBI Taxonomy" id="1511640"/>
    <lineage>
        <taxon>Eukaryota</taxon>
        <taxon>Metazoa</taxon>
        <taxon>Ecdysozoa</taxon>
        <taxon>Arthropoda</taxon>
        <taxon>Hexapoda</taxon>
        <taxon>Insecta</taxon>
        <taxon>Pterygota</taxon>
        <taxon>Neoptera</taxon>
        <taxon>Paraneoptera</taxon>
        <taxon>Hemiptera</taxon>
        <taxon>Sternorrhyncha</taxon>
        <taxon>Psylloidea</taxon>
        <taxon>Triozidae</taxon>
        <taxon>Paratrioza</taxon>
    </lineage>
</organism>
<evidence type="ECO:0000256" key="3">
    <source>
        <dbReference type="ARBA" id="ARBA00007012"/>
    </source>
</evidence>
<keyword evidence="8 18" id="KW-0812">Transmembrane</keyword>
<dbReference type="EC" id="7.1.1.2" evidence="4 18"/>
<sequence length="323" mass="37294">MKMNKFIILPLFFLSIIFSLSASSWVMIWMGMELNLLSFIFMLLKEKTIMNTESTMSYFMIQAIGSLMFLFVINVNMIFYNEISSINAWAPPLALMLKSGMAPLHSWTPSVVSKFNPSSLFMFLTMQKLVPMVILFSSWFSICTWISFTNIFMGSIGGITQASVHKLLVSSSINNIGWMILCMMQSILMFVIFFFSYTMMNFLTINFVKTFKIKWVVQINSMTYTNKLLFFSLMMSLGGLPPFLGFMPKWLIIKKISSLMPTLVFFSIILSVITLFFYMKMTLTLLVLSSSDLKSRMTWKTSLKYYLFVLFNCLSPLMFVVLT</sequence>
<reference evidence="20" key="1">
    <citation type="journal article" date="2014" name="Mitochondrial DNA">
        <title>The complete mitochondrial genome of Poratrioza sinica (Insecta: Hemiptera: Psyllidae).</title>
        <authorList>
            <person name="Zhang Q.L."/>
            <person name="Guo Z.L."/>
            <person name="Yuan M.L."/>
        </authorList>
    </citation>
    <scope>NUCLEOTIDE SEQUENCE</scope>
</reference>
<evidence type="ECO:0000256" key="1">
    <source>
        <dbReference type="ARBA" id="ARBA00003257"/>
    </source>
</evidence>
<evidence type="ECO:0000256" key="11">
    <source>
        <dbReference type="ARBA" id="ARBA00022982"/>
    </source>
</evidence>
<dbReference type="EMBL" id="KJ650081">
    <property type="protein sequence ID" value="AID54939.1"/>
    <property type="molecule type" value="Genomic_DNA"/>
</dbReference>
<feature type="transmembrane region" description="Helical" evidence="18">
    <location>
        <begin position="259"/>
        <end position="279"/>
    </location>
</feature>
<evidence type="ECO:0000256" key="7">
    <source>
        <dbReference type="ARBA" id="ARBA00022660"/>
    </source>
</evidence>
<evidence type="ECO:0000256" key="6">
    <source>
        <dbReference type="ARBA" id="ARBA00022448"/>
    </source>
</evidence>
<feature type="transmembrane region" description="Helical" evidence="18">
    <location>
        <begin position="303"/>
        <end position="322"/>
    </location>
</feature>
<gene>
    <name evidence="20" type="primary">nad2</name>
</gene>
<keyword evidence="10 18" id="KW-1278">Translocase</keyword>
<dbReference type="InterPro" id="IPR003917">
    <property type="entry name" value="NADH_UbQ_OxRdtase_chain2"/>
</dbReference>
<evidence type="ECO:0000256" key="16">
    <source>
        <dbReference type="ARBA" id="ARBA00023136"/>
    </source>
</evidence>
<dbReference type="GO" id="GO:0006120">
    <property type="term" value="P:mitochondrial electron transport, NADH to ubiquinone"/>
    <property type="evidence" value="ECO:0007669"/>
    <property type="project" value="InterPro"/>
</dbReference>
<dbReference type="PRINTS" id="PR01436">
    <property type="entry name" value="NADHDHGNASE2"/>
</dbReference>
<protein>
    <recommendedName>
        <fullName evidence="5 18">NADH-ubiquinone oxidoreductase chain 2</fullName>
        <ecNumber evidence="4 18">7.1.1.2</ecNumber>
    </recommendedName>
</protein>
<comment type="catalytic activity">
    <reaction evidence="17 18">
        <text>a ubiquinone + NADH + 5 H(+)(in) = a ubiquinol + NAD(+) + 4 H(+)(out)</text>
        <dbReference type="Rhea" id="RHEA:29091"/>
        <dbReference type="Rhea" id="RHEA-COMP:9565"/>
        <dbReference type="Rhea" id="RHEA-COMP:9566"/>
        <dbReference type="ChEBI" id="CHEBI:15378"/>
        <dbReference type="ChEBI" id="CHEBI:16389"/>
        <dbReference type="ChEBI" id="CHEBI:17976"/>
        <dbReference type="ChEBI" id="CHEBI:57540"/>
        <dbReference type="ChEBI" id="CHEBI:57945"/>
        <dbReference type="EC" id="7.1.1.2"/>
    </reaction>
</comment>
<keyword evidence="7 18" id="KW-0679">Respiratory chain</keyword>
<evidence type="ECO:0000256" key="17">
    <source>
        <dbReference type="ARBA" id="ARBA00049551"/>
    </source>
</evidence>
<evidence type="ECO:0000256" key="8">
    <source>
        <dbReference type="ARBA" id="ARBA00022692"/>
    </source>
</evidence>
<feature type="transmembrane region" description="Helical" evidence="18">
    <location>
        <begin position="228"/>
        <end position="247"/>
    </location>
</feature>
<keyword evidence="11 18" id="KW-0249">Electron transport</keyword>
<evidence type="ECO:0000256" key="2">
    <source>
        <dbReference type="ARBA" id="ARBA00004448"/>
    </source>
</evidence>
<evidence type="ECO:0000256" key="10">
    <source>
        <dbReference type="ARBA" id="ARBA00022967"/>
    </source>
</evidence>
<keyword evidence="15 18" id="KW-0496">Mitochondrion</keyword>
<evidence type="ECO:0000256" key="14">
    <source>
        <dbReference type="ARBA" id="ARBA00023075"/>
    </source>
</evidence>
<geneLocation type="mitochondrion" evidence="20"/>
<evidence type="ECO:0000256" key="9">
    <source>
        <dbReference type="ARBA" id="ARBA00022792"/>
    </source>
</evidence>